<proteinExistence type="predicted"/>
<reference evidence="7 8" key="1">
    <citation type="journal article" date="2022" name="Nat. Plants">
        <title>Genomes of leafy and leafless Platanthera orchids illuminate the evolution of mycoheterotrophy.</title>
        <authorList>
            <person name="Li M.H."/>
            <person name="Liu K.W."/>
            <person name="Li Z."/>
            <person name="Lu H.C."/>
            <person name="Ye Q.L."/>
            <person name="Zhang D."/>
            <person name="Wang J.Y."/>
            <person name="Li Y.F."/>
            <person name="Zhong Z.M."/>
            <person name="Liu X."/>
            <person name="Yu X."/>
            <person name="Liu D.K."/>
            <person name="Tu X.D."/>
            <person name="Liu B."/>
            <person name="Hao Y."/>
            <person name="Liao X.Y."/>
            <person name="Jiang Y.T."/>
            <person name="Sun W.H."/>
            <person name="Chen J."/>
            <person name="Chen Y.Q."/>
            <person name="Ai Y."/>
            <person name="Zhai J.W."/>
            <person name="Wu S.S."/>
            <person name="Zhou Z."/>
            <person name="Hsiao Y.Y."/>
            <person name="Wu W.L."/>
            <person name="Chen Y.Y."/>
            <person name="Lin Y.F."/>
            <person name="Hsu J.L."/>
            <person name="Li C.Y."/>
            <person name="Wang Z.W."/>
            <person name="Zhao X."/>
            <person name="Zhong W.Y."/>
            <person name="Ma X.K."/>
            <person name="Ma L."/>
            <person name="Huang J."/>
            <person name="Chen G.Z."/>
            <person name="Huang M.Z."/>
            <person name="Huang L."/>
            <person name="Peng D.H."/>
            <person name="Luo Y.B."/>
            <person name="Zou S.Q."/>
            <person name="Chen S.P."/>
            <person name="Lan S."/>
            <person name="Tsai W.C."/>
            <person name="Van de Peer Y."/>
            <person name="Liu Z.J."/>
        </authorList>
    </citation>
    <scope>NUCLEOTIDE SEQUENCE [LARGE SCALE GENOMIC DNA]</scope>
    <source>
        <strain evidence="7">Lor288</strain>
    </source>
</reference>
<dbReference type="EMBL" id="JBBWWR010000007">
    <property type="protein sequence ID" value="KAK8963518.1"/>
    <property type="molecule type" value="Genomic_DNA"/>
</dbReference>
<gene>
    <name evidence="7" type="ORF">KSP40_PGU007446</name>
</gene>
<keyword evidence="4" id="KW-0862">Zinc</keyword>
<accession>A0ABR2MKN1</accession>
<keyword evidence="1" id="KW-0489">Methyltransferase</keyword>
<dbReference type="Pfam" id="PF02574">
    <property type="entry name" value="S-methyl_trans"/>
    <property type="match status" value="1"/>
</dbReference>
<evidence type="ECO:0000256" key="1">
    <source>
        <dbReference type="ARBA" id="ARBA00022603"/>
    </source>
</evidence>
<evidence type="ECO:0000256" key="3">
    <source>
        <dbReference type="ARBA" id="ARBA00022723"/>
    </source>
</evidence>
<feature type="chain" id="PRO_5045674164" description="Hcy-binding domain-containing protein" evidence="5">
    <location>
        <begin position="18"/>
        <end position="84"/>
    </location>
</feature>
<dbReference type="Proteomes" id="UP001412067">
    <property type="component" value="Unassembled WGS sequence"/>
</dbReference>
<sequence length="84" mass="9416">MALILLIFEIISNIIEAQAYVELLKETNIRVRVWFSYNGKDEYDVVSGDSSVDCASVTNAFENVIAIGINSTFSRDIHGLILYI</sequence>
<dbReference type="PANTHER" id="PTHR46015:SF1">
    <property type="entry name" value="HOMOCYSTEINE S-METHYLTRANSFERASE-LIKE ISOFORM 1"/>
    <property type="match status" value="1"/>
</dbReference>
<dbReference type="Gene3D" id="3.20.20.330">
    <property type="entry name" value="Homocysteine-binding-like domain"/>
    <property type="match status" value="1"/>
</dbReference>
<organism evidence="7 8">
    <name type="scientific">Platanthera guangdongensis</name>
    <dbReference type="NCBI Taxonomy" id="2320717"/>
    <lineage>
        <taxon>Eukaryota</taxon>
        <taxon>Viridiplantae</taxon>
        <taxon>Streptophyta</taxon>
        <taxon>Embryophyta</taxon>
        <taxon>Tracheophyta</taxon>
        <taxon>Spermatophyta</taxon>
        <taxon>Magnoliopsida</taxon>
        <taxon>Liliopsida</taxon>
        <taxon>Asparagales</taxon>
        <taxon>Orchidaceae</taxon>
        <taxon>Orchidoideae</taxon>
        <taxon>Orchideae</taxon>
        <taxon>Orchidinae</taxon>
        <taxon>Platanthera</taxon>
    </lineage>
</organism>
<feature type="domain" description="Hcy-binding" evidence="6">
    <location>
        <begin position="5"/>
        <end position="81"/>
    </location>
</feature>
<dbReference type="SUPFAM" id="SSF82282">
    <property type="entry name" value="Homocysteine S-methyltransferase"/>
    <property type="match status" value="1"/>
</dbReference>
<feature type="signal peptide" evidence="5">
    <location>
        <begin position="1"/>
        <end position="17"/>
    </location>
</feature>
<comment type="caution">
    <text evidence="7">The sequence shown here is derived from an EMBL/GenBank/DDBJ whole genome shotgun (WGS) entry which is preliminary data.</text>
</comment>
<dbReference type="PANTHER" id="PTHR46015">
    <property type="entry name" value="ZGC:172121"/>
    <property type="match status" value="1"/>
</dbReference>
<evidence type="ECO:0000256" key="2">
    <source>
        <dbReference type="ARBA" id="ARBA00022679"/>
    </source>
</evidence>
<evidence type="ECO:0000256" key="4">
    <source>
        <dbReference type="ARBA" id="ARBA00022833"/>
    </source>
</evidence>
<keyword evidence="2" id="KW-0808">Transferase</keyword>
<evidence type="ECO:0000313" key="8">
    <source>
        <dbReference type="Proteomes" id="UP001412067"/>
    </source>
</evidence>
<evidence type="ECO:0000313" key="7">
    <source>
        <dbReference type="EMBL" id="KAK8963518.1"/>
    </source>
</evidence>
<evidence type="ECO:0000259" key="6">
    <source>
        <dbReference type="Pfam" id="PF02574"/>
    </source>
</evidence>
<keyword evidence="5" id="KW-0732">Signal</keyword>
<dbReference type="InterPro" id="IPR003726">
    <property type="entry name" value="HCY_dom"/>
</dbReference>
<protein>
    <recommendedName>
        <fullName evidence="6">Hcy-binding domain-containing protein</fullName>
    </recommendedName>
</protein>
<dbReference type="InterPro" id="IPR051486">
    <property type="entry name" value="Hcy_S-methyltransferase"/>
</dbReference>
<dbReference type="InterPro" id="IPR036589">
    <property type="entry name" value="HCY_dom_sf"/>
</dbReference>
<evidence type="ECO:0000256" key="5">
    <source>
        <dbReference type="SAM" id="SignalP"/>
    </source>
</evidence>
<name>A0ABR2MKN1_9ASPA</name>
<keyword evidence="8" id="KW-1185">Reference proteome</keyword>
<keyword evidence="3" id="KW-0479">Metal-binding</keyword>